<dbReference type="EMBL" id="LR796950">
    <property type="protein sequence ID" value="CAB4177335.1"/>
    <property type="molecule type" value="Genomic_DNA"/>
</dbReference>
<evidence type="ECO:0000313" key="5">
    <source>
        <dbReference type="EMBL" id="CAB4199522.1"/>
    </source>
</evidence>
<organism evidence="7">
    <name type="scientific">uncultured Caudovirales phage</name>
    <dbReference type="NCBI Taxonomy" id="2100421"/>
    <lineage>
        <taxon>Viruses</taxon>
        <taxon>Duplodnaviria</taxon>
        <taxon>Heunggongvirae</taxon>
        <taxon>Uroviricota</taxon>
        <taxon>Caudoviricetes</taxon>
        <taxon>Peduoviridae</taxon>
        <taxon>Maltschvirus</taxon>
        <taxon>Maltschvirus maltsch</taxon>
    </lineage>
</organism>
<dbReference type="EMBL" id="LR796866">
    <property type="protein sequence ID" value="CAB4171494.1"/>
    <property type="molecule type" value="Genomic_DNA"/>
</dbReference>
<evidence type="ECO:0000313" key="6">
    <source>
        <dbReference type="EMBL" id="CAB4213517.1"/>
    </source>
</evidence>
<keyword evidence="1" id="KW-0175">Coiled coil</keyword>
<dbReference type="EMBL" id="LR796778">
    <property type="protein sequence ID" value="CAB4165191.1"/>
    <property type="molecule type" value="Genomic_DNA"/>
</dbReference>
<gene>
    <name evidence="4" type="ORF">UFOVP1001_23</name>
    <name evidence="5" type="ORF">UFOVP1338_53</name>
    <name evidence="6" type="ORF">UFOVP1447_48</name>
    <name evidence="7" type="ORF">UFOVP1599_44</name>
    <name evidence="2" type="ORF">UFOVP827_20</name>
    <name evidence="3" type="ORF">UFOVP916_65</name>
</gene>
<reference evidence="7" key="1">
    <citation type="submission" date="2020-05" db="EMBL/GenBank/DDBJ databases">
        <authorList>
            <person name="Chiriac C."/>
            <person name="Salcher M."/>
            <person name="Ghai R."/>
            <person name="Kavagutti S V."/>
        </authorList>
    </citation>
    <scope>NUCLEOTIDE SEQUENCE</scope>
</reference>
<dbReference type="EMBL" id="LR797398">
    <property type="protein sequence ID" value="CAB4213517.1"/>
    <property type="molecule type" value="Genomic_DNA"/>
</dbReference>
<proteinExistence type="predicted"/>
<evidence type="ECO:0000313" key="2">
    <source>
        <dbReference type="EMBL" id="CAB4165191.1"/>
    </source>
</evidence>
<feature type="coiled-coil region" evidence="1">
    <location>
        <begin position="31"/>
        <end position="58"/>
    </location>
</feature>
<dbReference type="EMBL" id="LR797462">
    <property type="protein sequence ID" value="CAB4218148.1"/>
    <property type="molecule type" value="Genomic_DNA"/>
</dbReference>
<name>A0A6J5SRM5_9CAUD</name>
<evidence type="ECO:0000313" key="3">
    <source>
        <dbReference type="EMBL" id="CAB4171494.1"/>
    </source>
</evidence>
<evidence type="ECO:0000256" key="1">
    <source>
        <dbReference type="SAM" id="Coils"/>
    </source>
</evidence>
<accession>A0A6J5SRM5</accession>
<evidence type="ECO:0000313" key="7">
    <source>
        <dbReference type="EMBL" id="CAB4218148.1"/>
    </source>
</evidence>
<protein>
    <submittedName>
        <fullName evidence="7">Uncharacterized protein</fullName>
    </submittedName>
</protein>
<dbReference type="EMBL" id="LR797284">
    <property type="protein sequence ID" value="CAB4199522.1"/>
    <property type="molecule type" value="Genomic_DNA"/>
</dbReference>
<sequence length="71" mass="8409">MIKNETLIRSKAITANENKCEDKFCNGSECKQFLEYRLKFLNEQLQSATEHRKEHILQSISQTEIKLKSYE</sequence>
<evidence type="ECO:0000313" key="4">
    <source>
        <dbReference type="EMBL" id="CAB4177335.1"/>
    </source>
</evidence>